<keyword evidence="2 3" id="KW-0456">Lyase</keyword>
<protein>
    <submittedName>
        <fullName evidence="3">Sirohydrochlorin cobaltochelatase</fullName>
        <ecNumber evidence="3">4.99.1.3</ecNumber>
    </submittedName>
</protein>
<evidence type="ECO:0000256" key="2">
    <source>
        <dbReference type="ARBA" id="ARBA00023239"/>
    </source>
</evidence>
<dbReference type="Gene3D" id="3.40.50.1400">
    <property type="match status" value="2"/>
</dbReference>
<dbReference type="eggNOG" id="COG2138">
    <property type="taxonomic scope" value="Bacteria"/>
</dbReference>
<dbReference type="SUPFAM" id="SSF53800">
    <property type="entry name" value="Chelatase"/>
    <property type="match status" value="1"/>
</dbReference>
<keyword evidence="4" id="KW-1185">Reference proteome</keyword>
<dbReference type="AlphaFoldDB" id="A0A075R5L1"/>
<accession>A0A075R5L1</accession>
<dbReference type="InterPro" id="IPR002762">
    <property type="entry name" value="CbiX-like"/>
</dbReference>
<dbReference type="STRING" id="1042163.BRLA_c005370"/>
<dbReference type="HOGENOM" id="CLU_1061072_0_0_9"/>
<evidence type="ECO:0000313" key="4">
    <source>
        <dbReference type="Proteomes" id="UP000005850"/>
    </source>
</evidence>
<dbReference type="GO" id="GO:0046872">
    <property type="term" value="F:metal ion binding"/>
    <property type="evidence" value="ECO:0007669"/>
    <property type="project" value="UniProtKB-KW"/>
</dbReference>
<evidence type="ECO:0000313" key="3">
    <source>
        <dbReference type="EMBL" id="AIG24895.1"/>
    </source>
</evidence>
<dbReference type="EC" id="4.99.1.3" evidence="3"/>
<dbReference type="RefSeq" id="WP_003335640.1">
    <property type="nucleotide sequence ID" value="NZ_CP007806.1"/>
</dbReference>
<dbReference type="PANTHER" id="PTHR33542">
    <property type="entry name" value="SIROHYDROCHLORIN FERROCHELATASE, CHLOROPLASTIC"/>
    <property type="match status" value="1"/>
</dbReference>
<dbReference type="Proteomes" id="UP000005850">
    <property type="component" value="Chromosome"/>
</dbReference>
<dbReference type="KEGG" id="blr:BRLA_c005370"/>
<dbReference type="GO" id="GO:0016852">
    <property type="term" value="F:sirohydrochlorin cobaltochelatase activity"/>
    <property type="evidence" value="ECO:0007669"/>
    <property type="project" value="UniProtKB-EC"/>
</dbReference>
<dbReference type="InterPro" id="IPR050963">
    <property type="entry name" value="Sirohydro_Cobaltochel/CbiX"/>
</dbReference>
<reference evidence="3 4" key="1">
    <citation type="journal article" date="2011" name="J. Bacteriol.">
        <title>Genome sequence of Brevibacillus laterosporus LMG 15441, a pathogen of invertebrates.</title>
        <authorList>
            <person name="Djukic M."/>
            <person name="Poehlein A."/>
            <person name="Thurmer A."/>
            <person name="Daniel R."/>
        </authorList>
    </citation>
    <scope>NUCLEOTIDE SEQUENCE [LARGE SCALE GENOMIC DNA]</scope>
    <source>
        <strain evidence="3 4">LMG 15441</strain>
    </source>
</reference>
<gene>
    <name evidence="3" type="ORF">BRLA_c005370</name>
</gene>
<sequence>MKQVGVLIIGHGSSSAAWVELVDQAVASLDIQVPYTTCFLEMVEGRLVEDGLRELEARGVEKVIAIPLFVAEGSTHIDEIGYLLGATDNKLDDGWERLHTTMEMIYCPPMNDHPFILDILEDRIRELSSDPQEEILFLVGHGANEGENHRKWEEVLQSMTKTLKERLKFSEATYGTLHPDNLRSRAEEAINQGRTIVIPLFLSEGYFTKKVIPSNLNGLNYAYSGKTYLPHPFVAKWLQEVVDEQVHNA</sequence>
<keyword evidence="1" id="KW-0479">Metal-binding</keyword>
<dbReference type="Pfam" id="PF01903">
    <property type="entry name" value="CbiX"/>
    <property type="match status" value="2"/>
</dbReference>
<dbReference type="EMBL" id="CP007806">
    <property type="protein sequence ID" value="AIG24895.1"/>
    <property type="molecule type" value="Genomic_DNA"/>
</dbReference>
<dbReference type="PANTHER" id="PTHR33542:SF3">
    <property type="entry name" value="SIROHYDROCHLORIN FERROCHELATASE, CHLOROPLASTIC"/>
    <property type="match status" value="1"/>
</dbReference>
<name>A0A075R5L1_BRELA</name>
<proteinExistence type="predicted"/>
<evidence type="ECO:0000256" key="1">
    <source>
        <dbReference type="ARBA" id="ARBA00022723"/>
    </source>
</evidence>
<organism evidence="3 4">
    <name type="scientific">Brevibacillus laterosporus LMG 15441</name>
    <dbReference type="NCBI Taxonomy" id="1042163"/>
    <lineage>
        <taxon>Bacteria</taxon>
        <taxon>Bacillati</taxon>
        <taxon>Bacillota</taxon>
        <taxon>Bacilli</taxon>
        <taxon>Bacillales</taxon>
        <taxon>Paenibacillaceae</taxon>
        <taxon>Brevibacillus</taxon>
    </lineage>
</organism>